<dbReference type="CDD" id="cd01837">
    <property type="entry name" value="SGNH_plant_lipase_like"/>
    <property type="match status" value="1"/>
</dbReference>
<reference evidence="3" key="1">
    <citation type="journal article" date="2016" name="Nat. Genet.">
        <title>A high-quality carrot genome assembly provides new insights into carotenoid accumulation and asterid genome evolution.</title>
        <authorList>
            <person name="Iorizzo M."/>
            <person name="Ellison S."/>
            <person name="Senalik D."/>
            <person name="Zeng P."/>
            <person name="Satapoomin P."/>
            <person name="Huang J."/>
            <person name="Bowman M."/>
            <person name="Iovene M."/>
            <person name="Sanseverino W."/>
            <person name="Cavagnaro P."/>
            <person name="Yildiz M."/>
            <person name="Macko-Podgorni A."/>
            <person name="Moranska E."/>
            <person name="Grzebelus E."/>
            <person name="Grzebelus D."/>
            <person name="Ashrafi H."/>
            <person name="Zheng Z."/>
            <person name="Cheng S."/>
            <person name="Spooner D."/>
            <person name="Van Deynze A."/>
            <person name="Simon P."/>
        </authorList>
    </citation>
    <scope>NUCLEOTIDE SEQUENCE [LARGE SCALE GENOMIC DNA]</scope>
    <source>
        <tissue evidence="3">Leaf</tissue>
    </source>
</reference>
<dbReference type="FunFam" id="3.40.50.1110:FF:000003">
    <property type="entry name" value="GDSL esterase/lipase APG"/>
    <property type="match status" value="1"/>
</dbReference>
<gene>
    <name evidence="3" type="ORF">DCAR_007977</name>
    <name evidence="4" type="ORF">DCAR_0209016</name>
</gene>
<accession>A0A166EYP0</accession>
<sequence length="362" mass="40208">MGFLNKISLLVLLHVVVLVSNSRADNNAGNNPVSAIFVFGDSTSDPGNNNFISTSFRSNFAPYGKDFANHTATGRFTNGLLATDFIARYVGVKDYVPPYLDSSLKMEELMTGVSFASAGSGFDPLTPTISNVISLSQQLEYFKEYKKRLEAGIGKERTKHVIANALFIVCAGTNDFIVNYYTIPIRRRSYDLHAYMDFLLKQVHQFMEDLLEGGARRIGVPGMTPIGCLPIVITLYSSKPLTNRTCIESLSAVAKDYNIKLQKELYSLQLNHAKSGSRIAYLDSYTLMQDIVTSSSKFGFKVIDHGCCGTGMLEAAFICNRASAICPNASNYVFWDSIHPTERVYYLAVKAFRRTIDFIISR</sequence>
<dbReference type="InterPro" id="IPR035669">
    <property type="entry name" value="SGNH_plant_lipase-like"/>
</dbReference>
<dbReference type="InterPro" id="IPR001087">
    <property type="entry name" value="GDSL"/>
</dbReference>
<dbReference type="GO" id="GO:0016788">
    <property type="term" value="F:hydrolase activity, acting on ester bonds"/>
    <property type="evidence" value="ECO:0007669"/>
    <property type="project" value="InterPro"/>
</dbReference>
<dbReference type="PANTHER" id="PTHR45642:SF3">
    <property type="entry name" value="OS09G0540400 PROTEIN"/>
    <property type="match status" value="1"/>
</dbReference>
<feature type="chain" id="PRO_5007872945" evidence="2">
    <location>
        <begin position="25"/>
        <end position="362"/>
    </location>
</feature>
<evidence type="ECO:0000313" key="3">
    <source>
        <dbReference type="EMBL" id="KZN07140.1"/>
    </source>
</evidence>
<dbReference type="Pfam" id="PF00657">
    <property type="entry name" value="Lipase_GDSL"/>
    <property type="match status" value="1"/>
</dbReference>
<feature type="signal peptide" evidence="2">
    <location>
        <begin position="1"/>
        <end position="24"/>
    </location>
</feature>
<dbReference type="InterPro" id="IPR036514">
    <property type="entry name" value="SGNH_hydro_sf"/>
</dbReference>
<dbReference type="EMBL" id="CP093344">
    <property type="protein sequence ID" value="WOG89777.1"/>
    <property type="molecule type" value="Genomic_DNA"/>
</dbReference>
<dbReference type="Proteomes" id="UP000077755">
    <property type="component" value="Chromosome 2"/>
</dbReference>
<dbReference type="Gene3D" id="3.40.50.1110">
    <property type="entry name" value="SGNH hydrolase"/>
    <property type="match status" value="1"/>
</dbReference>
<reference evidence="4" key="2">
    <citation type="submission" date="2022-03" db="EMBL/GenBank/DDBJ databases">
        <title>Draft title - Genomic analysis of global carrot germplasm unveils the trajectory of domestication and the origin of high carotenoid orange carrot.</title>
        <authorList>
            <person name="Iorizzo M."/>
            <person name="Ellison S."/>
            <person name="Senalik D."/>
            <person name="Macko-Podgorni A."/>
            <person name="Grzebelus D."/>
            <person name="Bostan H."/>
            <person name="Rolling W."/>
            <person name="Curaba J."/>
            <person name="Simon P."/>
        </authorList>
    </citation>
    <scope>NUCLEOTIDE SEQUENCE</scope>
    <source>
        <tissue evidence="4">Leaf</tissue>
    </source>
</reference>
<evidence type="ECO:0000256" key="2">
    <source>
        <dbReference type="SAM" id="SignalP"/>
    </source>
</evidence>
<dbReference type="PANTHER" id="PTHR45642">
    <property type="entry name" value="GDSL ESTERASE/LIPASE EXL3"/>
    <property type="match status" value="1"/>
</dbReference>
<dbReference type="SUPFAM" id="SSF52266">
    <property type="entry name" value="SGNH hydrolase"/>
    <property type="match status" value="1"/>
</dbReference>
<dbReference type="OMA" id="RIAYMDI"/>
<dbReference type="KEGG" id="dcr:108208214"/>
<organism evidence="3">
    <name type="scientific">Daucus carota subsp. sativus</name>
    <name type="common">Carrot</name>
    <dbReference type="NCBI Taxonomy" id="79200"/>
    <lineage>
        <taxon>Eukaryota</taxon>
        <taxon>Viridiplantae</taxon>
        <taxon>Streptophyta</taxon>
        <taxon>Embryophyta</taxon>
        <taxon>Tracheophyta</taxon>
        <taxon>Spermatophyta</taxon>
        <taxon>Magnoliopsida</taxon>
        <taxon>eudicotyledons</taxon>
        <taxon>Gunneridae</taxon>
        <taxon>Pentapetalae</taxon>
        <taxon>asterids</taxon>
        <taxon>campanulids</taxon>
        <taxon>Apiales</taxon>
        <taxon>Apiaceae</taxon>
        <taxon>Apioideae</taxon>
        <taxon>Scandiceae</taxon>
        <taxon>Daucinae</taxon>
        <taxon>Daucus</taxon>
        <taxon>Daucus sect. Daucus</taxon>
    </lineage>
</organism>
<evidence type="ECO:0000313" key="5">
    <source>
        <dbReference type="Proteomes" id="UP000077755"/>
    </source>
</evidence>
<keyword evidence="2" id="KW-0732">Signal</keyword>
<dbReference type="Gramene" id="KZN07140">
    <property type="protein sequence ID" value="KZN07140"/>
    <property type="gene ID" value="DCAR_007977"/>
</dbReference>
<evidence type="ECO:0000256" key="1">
    <source>
        <dbReference type="ARBA" id="ARBA00008668"/>
    </source>
</evidence>
<proteinExistence type="inferred from homology"/>
<protein>
    <submittedName>
        <fullName evidence="3">Uncharacterized protein</fullName>
    </submittedName>
</protein>
<evidence type="ECO:0000313" key="4">
    <source>
        <dbReference type="EMBL" id="WOG89777.1"/>
    </source>
</evidence>
<name>A0A166EYP0_DAUCS</name>
<dbReference type="EMBL" id="LNRQ01000002">
    <property type="protein sequence ID" value="KZN07140.1"/>
    <property type="molecule type" value="Genomic_DNA"/>
</dbReference>
<dbReference type="AlphaFoldDB" id="A0A166EYP0"/>
<comment type="similarity">
    <text evidence="1">Belongs to the 'GDSL' lipolytic enzyme family.</text>
</comment>
<keyword evidence="5" id="KW-1185">Reference proteome</keyword>
<dbReference type="OrthoDB" id="1600564at2759"/>
<dbReference type="InterPro" id="IPR050592">
    <property type="entry name" value="GDSL_lipolytic_enzyme"/>
</dbReference>